<feature type="signal peptide" evidence="12">
    <location>
        <begin position="1"/>
        <end position="18"/>
    </location>
</feature>
<dbReference type="Gene3D" id="3.40.50.200">
    <property type="entry name" value="Peptidase S8/S53 domain"/>
    <property type="match status" value="1"/>
</dbReference>
<dbReference type="InterPro" id="IPR030400">
    <property type="entry name" value="Sedolisin_dom"/>
</dbReference>
<evidence type="ECO:0000256" key="11">
    <source>
        <dbReference type="PROSITE-ProRule" id="PRU01032"/>
    </source>
</evidence>
<feature type="binding site" evidence="11">
    <location>
        <position position="548"/>
    </location>
    <ligand>
        <name>Ca(2+)</name>
        <dbReference type="ChEBI" id="CHEBI:29108"/>
    </ligand>
</feature>
<dbReference type="SUPFAM" id="SSF52743">
    <property type="entry name" value="Subtilisin-like"/>
    <property type="match status" value="1"/>
</dbReference>
<dbReference type="Pfam" id="PF09286">
    <property type="entry name" value="Pro-kuma_activ"/>
    <property type="match status" value="1"/>
</dbReference>
<keyword evidence="10" id="KW-0865">Zymogen</keyword>
<evidence type="ECO:0000313" key="15">
    <source>
        <dbReference type="Proteomes" id="UP000309340"/>
    </source>
</evidence>
<accession>A0A4U0WFU9</accession>
<keyword evidence="6 11" id="KW-0479">Metal-binding</keyword>
<feature type="chain" id="PRO_5020695439" description="tripeptidyl-peptidase II" evidence="12">
    <location>
        <begin position="19"/>
        <end position="571"/>
    </location>
</feature>
<evidence type="ECO:0000259" key="13">
    <source>
        <dbReference type="PROSITE" id="PS51695"/>
    </source>
</evidence>
<keyword evidence="7 11" id="KW-0378">Hydrolase</keyword>
<evidence type="ECO:0000256" key="8">
    <source>
        <dbReference type="ARBA" id="ARBA00022825"/>
    </source>
</evidence>
<feature type="binding site" evidence="11">
    <location>
        <position position="550"/>
    </location>
    <ligand>
        <name>Ca(2+)</name>
        <dbReference type="ChEBI" id="CHEBI:29108"/>
    </ligand>
</feature>
<sequence length="571" mass="60982">MLLFAATALLLLAPWTEGAVPDGYLLHEARPHAARSLSKRHSTLRSDAVIPIKIGLTQQNLDEGISHLINVSHPTSTAYGKHLSVHEVNDLFSPADTTVAAVRKWLANATNMNETSIHVSKNGWLVAQVPVHAAERAFATRYYEYEDLNALGFYEAGDYYAQADLNAFFTQYAPNVPNGTAPIPAFIDGAQAPVAVDDPTNTGESDIDLDMAFSLVYPQSLVLYQTDDRPQANLTGIGLLAGEFNTFLDALDGSYCNYTYDGLSGDSPGVDPVYPDPLPGGYKGSLQCGVYLPTRVISISYGSAEADLPVRYQRRQCHEYMKLALQGHTIVEASGDYGVGSFGGDGTPSGCLSGSGQNQTIYNPDALSSCPWILSVGGTQLNANQTIFDAESVMQDNLEPDGPALFSSHGGFSNYHERPAYQKAAVDAYFANHDPGLPYYVANANATNVGANGGLYNRAGRAFPDVSANGAHFQTYRQGLPLQLYGTSLAAPLFASVLTLINDERTAIGKGPVGFINPVLYANPGVLNDITNGSNPNCGSSGFPAVKGWDPSTGLGTPNYPKMLELFLSLP</sequence>
<comment type="cofactor">
    <cofactor evidence="11">
        <name>Ca(2+)</name>
        <dbReference type="ChEBI" id="CHEBI:29108"/>
    </cofactor>
    <text evidence="11">Binds 1 Ca(2+) ion per subunit.</text>
</comment>
<evidence type="ECO:0000256" key="10">
    <source>
        <dbReference type="ARBA" id="ARBA00023145"/>
    </source>
</evidence>
<feature type="active site" description="Charge relay system" evidence="11">
    <location>
        <position position="488"/>
    </location>
</feature>
<dbReference type="InterPro" id="IPR036852">
    <property type="entry name" value="Peptidase_S8/S53_dom_sf"/>
</dbReference>
<dbReference type="EC" id="3.4.14.10" evidence="4"/>
<comment type="caution">
    <text evidence="14">The sequence shown here is derived from an EMBL/GenBank/DDBJ whole genome shotgun (WGS) entry which is preliminary data.</text>
</comment>
<dbReference type="InterPro" id="IPR015366">
    <property type="entry name" value="S53_propep"/>
</dbReference>
<evidence type="ECO:0000256" key="5">
    <source>
        <dbReference type="ARBA" id="ARBA00022670"/>
    </source>
</evidence>
<organism evidence="14 15">
    <name type="scientific">Friedmanniomyces simplex</name>
    <dbReference type="NCBI Taxonomy" id="329884"/>
    <lineage>
        <taxon>Eukaryota</taxon>
        <taxon>Fungi</taxon>
        <taxon>Dikarya</taxon>
        <taxon>Ascomycota</taxon>
        <taxon>Pezizomycotina</taxon>
        <taxon>Dothideomycetes</taxon>
        <taxon>Dothideomycetidae</taxon>
        <taxon>Mycosphaerellales</taxon>
        <taxon>Teratosphaeriaceae</taxon>
        <taxon>Friedmanniomyces</taxon>
    </lineage>
</organism>
<evidence type="ECO:0000256" key="12">
    <source>
        <dbReference type="SAM" id="SignalP"/>
    </source>
</evidence>
<keyword evidence="5 11" id="KW-0645">Protease</keyword>
<dbReference type="GO" id="GO:0006508">
    <property type="term" value="P:proteolysis"/>
    <property type="evidence" value="ECO:0007669"/>
    <property type="project" value="UniProtKB-KW"/>
</dbReference>
<name>A0A4U0WFU9_9PEZI</name>
<evidence type="ECO:0000256" key="2">
    <source>
        <dbReference type="ARBA" id="ARBA00002451"/>
    </source>
</evidence>
<evidence type="ECO:0000256" key="4">
    <source>
        <dbReference type="ARBA" id="ARBA00012462"/>
    </source>
</evidence>
<dbReference type="EMBL" id="NAJQ01001177">
    <property type="protein sequence ID" value="TKA61720.1"/>
    <property type="molecule type" value="Genomic_DNA"/>
</dbReference>
<keyword evidence="9 11" id="KW-0106">Calcium</keyword>
<dbReference type="SMART" id="SM00944">
    <property type="entry name" value="Pro-kuma_activ"/>
    <property type="match status" value="1"/>
</dbReference>
<feature type="active site" description="Charge relay system" evidence="11">
    <location>
        <position position="208"/>
    </location>
</feature>
<keyword evidence="15" id="KW-1185">Reference proteome</keyword>
<dbReference type="InterPro" id="IPR000209">
    <property type="entry name" value="Peptidase_S8/S53_dom"/>
</dbReference>
<evidence type="ECO:0000256" key="3">
    <source>
        <dbReference type="ARBA" id="ARBA00004239"/>
    </source>
</evidence>
<evidence type="ECO:0000256" key="7">
    <source>
        <dbReference type="ARBA" id="ARBA00022801"/>
    </source>
</evidence>
<evidence type="ECO:0000256" key="9">
    <source>
        <dbReference type="ARBA" id="ARBA00022837"/>
    </source>
</evidence>
<dbReference type="OrthoDB" id="409122at2759"/>
<dbReference type="GO" id="GO:0008240">
    <property type="term" value="F:tripeptidyl-peptidase activity"/>
    <property type="evidence" value="ECO:0007669"/>
    <property type="project" value="UniProtKB-EC"/>
</dbReference>
<keyword evidence="8 11" id="KW-0720">Serine protease</keyword>
<dbReference type="GO" id="GO:0005576">
    <property type="term" value="C:extracellular region"/>
    <property type="evidence" value="ECO:0007669"/>
    <property type="project" value="UniProtKB-SubCell"/>
</dbReference>
<keyword evidence="12" id="KW-0732">Signal</keyword>
<dbReference type="Proteomes" id="UP000309340">
    <property type="component" value="Unassembled WGS sequence"/>
</dbReference>
<protein>
    <recommendedName>
        <fullName evidence="4">tripeptidyl-peptidase II</fullName>
        <ecNumber evidence="4">3.4.14.10</ecNumber>
    </recommendedName>
</protein>
<dbReference type="AlphaFoldDB" id="A0A4U0WFU9"/>
<feature type="binding site" evidence="11">
    <location>
        <position position="530"/>
    </location>
    <ligand>
        <name>Ca(2+)</name>
        <dbReference type="ChEBI" id="CHEBI:29108"/>
    </ligand>
</feature>
<dbReference type="CDD" id="cd11377">
    <property type="entry name" value="Pro-peptidase_S53"/>
    <property type="match status" value="1"/>
</dbReference>
<gene>
    <name evidence="14" type="ORF">B0A55_11869</name>
</gene>
<dbReference type="SUPFAM" id="SSF54897">
    <property type="entry name" value="Protease propeptides/inhibitors"/>
    <property type="match status" value="1"/>
</dbReference>
<dbReference type="Pfam" id="PF00082">
    <property type="entry name" value="Peptidase_S8"/>
    <property type="match status" value="1"/>
</dbReference>
<proteinExistence type="predicted"/>
<feature type="domain" description="Peptidase S53" evidence="13">
    <location>
        <begin position="126"/>
        <end position="570"/>
    </location>
</feature>
<evidence type="ECO:0000256" key="1">
    <source>
        <dbReference type="ARBA" id="ARBA00001910"/>
    </source>
</evidence>
<comment type="catalytic activity">
    <reaction evidence="1">
        <text>Release of an N-terminal tripeptide from a polypeptide.</text>
        <dbReference type="EC" id="3.4.14.10"/>
    </reaction>
</comment>
<reference evidence="14 15" key="1">
    <citation type="submission" date="2017-03" db="EMBL/GenBank/DDBJ databases">
        <title>Genomes of endolithic fungi from Antarctica.</title>
        <authorList>
            <person name="Coleine C."/>
            <person name="Masonjones S."/>
            <person name="Stajich J.E."/>
        </authorList>
    </citation>
    <scope>NUCLEOTIDE SEQUENCE [LARGE SCALE GENOMIC DNA]</scope>
    <source>
        <strain evidence="14 15">CCFEE 5184</strain>
    </source>
</reference>
<dbReference type="GO" id="GO:0004252">
    <property type="term" value="F:serine-type endopeptidase activity"/>
    <property type="evidence" value="ECO:0007669"/>
    <property type="project" value="UniProtKB-UniRule"/>
</dbReference>
<dbReference type="PANTHER" id="PTHR14218:SF19">
    <property type="entry name" value="SERINE PROTEASE AORO, PUTATIVE (AFU_ORTHOLOGUE AFUA_6G10250)-RELATED"/>
    <property type="match status" value="1"/>
</dbReference>
<dbReference type="GO" id="GO:0046872">
    <property type="term" value="F:metal ion binding"/>
    <property type="evidence" value="ECO:0007669"/>
    <property type="project" value="UniProtKB-UniRule"/>
</dbReference>
<dbReference type="CDD" id="cd04056">
    <property type="entry name" value="Peptidases_S53"/>
    <property type="match status" value="1"/>
</dbReference>
<dbReference type="PANTHER" id="PTHR14218">
    <property type="entry name" value="PROTEASE S8 TRIPEPTIDYL PEPTIDASE I CLN2"/>
    <property type="match status" value="1"/>
</dbReference>
<feature type="active site" description="Charge relay system" evidence="11">
    <location>
        <position position="204"/>
    </location>
</feature>
<evidence type="ECO:0000313" key="14">
    <source>
        <dbReference type="EMBL" id="TKA61720.1"/>
    </source>
</evidence>
<dbReference type="InterPro" id="IPR050819">
    <property type="entry name" value="Tripeptidyl-peptidase_I"/>
</dbReference>
<dbReference type="STRING" id="329884.A0A4U0WFU9"/>
<feature type="binding site" evidence="11">
    <location>
        <position position="529"/>
    </location>
    <ligand>
        <name>Ca(2+)</name>
        <dbReference type="ChEBI" id="CHEBI:29108"/>
    </ligand>
</feature>
<evidence type="ECO:0000256" key="6">
    <source>
        <dbReference type="ARBA" id="ARBA00022723"/>
    </source>
</evidence>
<comment type="function">
    <text evidence="2">Secreted tripeptidyl-peptidase which degrades proteins at acidic pHs and is involved in virulence.</text>
</comment>
<dbReference type="PROSITE" id="PS51695">
    <property type="entry name" value="SEDOLISIN"/>
    <property type="match status" value="1"/>
</dbReference>
<comment type="subcellular location">
    <subcellularLocation>
        <location evidence="3">Secreted</location>
        <location evidence="3">Extracellular space</location>
    </subcellularLocation>
</comment>